<proteinExistence type="predicted"/>
<evidence type="ECO:0000256" key="1">
    <source>
        <dbReference type="SAM" id="Phobius"/>
    </source>
</evidence>
<keyword evidence="1" id="KW-0812">Transmembrane</keyword>
<sequence>MDSTFVVRTDASDYGVGTADPGTADPDAALLSLVFLLLVLSWDTGSSVSVRSPQNLPGRITSMCHR</sequence>
<gene>
    <name evidence="2" type="ORF">PoB_000275300</name>
</gene>
<organism evidence="2 3">
    <name type="scientific">Plakobranchus ocellatus</name>
    <dbReference type="NCBI Taxonomy" id="259542"/>
    <lineage>
        <taxon>Eukaryota</taxon>
        <taxon>Metazoa</taxon>
        <taxon>Spiralia</taxon>
        <taxon>Lophotrochozoa</taxon>
        <taxon>Mollusca</taxon>
        <taxon>Gastropoda</taxon>
        <taxon>Heterobranchia</taxon>
        <taxon>Euthyneura</taxon>
        <taxon>Panpulmonata</taxon>
        <taxon>Sacoglossa</taxon>
        <taxon>Placobranchoidea</taxon>
        <taxon>Plakobranchidae</taxon>
        <taxon>Plakobranchus</taxon>
    </lineage>
</organism>
<protein>
    <submittedName>
        <fullName evidence="2">Uncharacterized protein</fullName>
    </submittedName>
</protein>
<dbReference type="AlphaFoldDB" id="A0AAV3Y0S9"/>
<keyword evidence="1" id="KW-0472">Membrane</keyword>
<reference evidence="2 3" key="1">
    <citation type="journal article" date="2021" name="Elife">
        <title>Chloroplast acquisition without the gene transfer in kleptoplastic sea slugs, Plakobranchus ocellatus.</title>
        <authorList>
            <person name="Maeda T."/>
            <person name="Takahashi S."/>
            <person name="Yoshida T."/>
            <person name="Shimamura S."/>
            <person name="Takaki Y."/>
            <person name="Nagai Y."/>
            <person name="Toyoda A."/>
            <person name="Suzuki Y."/>
            <person name="Arimoto A."/>
            <person name="Ishii H."/>
            <person name="Satoh N."/>
            <person name="Nishiyama T."/>
            <person name="Hasebe M."/>
            <person name="Maruyama T."/>
            <person name="Minagawa J."/>
            <person name="Obokata J."/>
            <person name="Shigenobu S."/>
        </authorList>
    </citation>
    <scope>NUCLEOTIDE SEQUENCE [LARGE SCALE GENOMIC DNA]</scope>
</reference>
<evidence type="ECO:0000313" key="3">
    <source>
        <dbReference type="Proteomes" id="UP000735302"/>
    </source>
</evidence>
<dbReference type="EMBL" id="BLXT01000370">
    <property type="protein sequence ID" value="GFN76247.1"/>
    <property type="molecule type" value="Genomic_DNA"/>
</dbReference>
<keyword evidence="3" id="KW-1185">Reference proteome</keyword>
<name>A0AAV3Y0S9_9GAST</name>
<comment type="caution">
    <text evidence="2">The sequence shown here is derived from an EMBL/GenBank/DDBJ whole genome shotgun (WGS) entry which is preliminary data.</text>
</comment>
<dbReference type="Proteomes" id="UP000735302">
    <property type="component" value="Unassembled WGS sequence"/>
</dbReference>
<keyword evidence="1" id="KW-1133">Transmembrane helix</keyword>
<accession>A0AAV3Y0S9</accession>
<evidence type="ECO:0000313" key="2">
    <source>
        <dbReference type="EMBL" id="GFN76247.1"/>
    </source>
</evidence>
<feature type="transmembrane region" description="Helical" evidence="1">
    <location>
        <begin position="28"/>
        <end position="50"/>
    </location>
</feature>